<feature type="region of interest" description="Disordered" evidence="11">
    <location>
        <begin position="1426"/>
        <end position="1451"/>
    </location>
</feature>
<dbReference type="SMART" id="SM00869">
    <property type="entry name" value="Autotransporter"/>
    <property type="match status" value="1"/>
</dbReference>
<dbReference type="Gene3D" id="2.40.128.130">
    <property type="entry name" value="Autotransporter beta-domain"/>
    <property type="match status" value="1"/>
</dbReference>
<dbReference type="NCBIfam" id="TIGR01376">
    <property type="entry name" value="POMP_repeat"/>
    <property type="match status" value="6"/>
</dbReference>
<evidence type="ECO:0000256" key="11">
    <source>
        <dbReference type="SAM" id="MobiDB-lite"/>
    </source>
</evidence>
<evidence type="ECO:0000256" key="9">
    <source>
        <dbReference type="ARBA" id="ARBA00023136"/>
    </source>
</evidence>
<keyword evidence="7" id="KW-0812">Transmembrane</keyword>
<dbReference type="InterPro" id="IPR003368">
    <property type="entry name" value="POMP_repeat"/>
</dbReference>
<protein>
    <submittedName>
        <fullName evidence="14">Pmp20</fullName>
    </submittedName>
</protein>
<dbReference type="Pfam" id="PF07548">
    <property type="entry name" value="ChlamPMP_M"/>
    <property type="match status" value="1"/>
</dbReference>
<accession>A8QM64</accession>
<feature type="chain" id="PRO_5002727504" evidence="12">
    <location>
        <begin position="22"/>
        <end position="1873"/>
    </location>
</feature>
<proteinExistence type="inferred from homology"/>
<evidence type="ECO:0000313" key="14">
    <source>
        <dbReference type="EMBL" id="ABO20809.1"/>
    </source>
</evidence>
<evidence type="ECO:0000256" key="4">
    <source>
        <dbReference type="ARBA" id="ARBA00022452"/>
    </source>
</evidence>
<evidence type="ECO:0000256" key="5">
    <source>
        <dbReference type="ARBA" id="ARBA00022512"/>
    </source>
</evidence>
<keyword evidence="5" id="KW-0134">Cell wall</keyword>
<keyword evidence="8 12" id="KW-0732">Signal</keyword>
<dbReference type="InterPro" id="IPR036709">
    <property type="entry name" value="Autotransporte_beta_dom_sf"/>
</dbReference>
<keyword evidence="6" id="KW-0964">Secreted</keyword>
<reference evidence="14" key="2">
    <citation type="journal article" date="2010" name="Vet. Microbiol.">
        <title>Polymorphic membrane proteins 1 and 7 from Chlamydophila felis are significant immunodominant proteins.</title>
        <authorList>
            <person name="Harley R."/>
            <person name="Catanese B."/>
            <person name="Helps C."/>
        </authorList>
    </citation>
    <scope>NUCLEOTIDE SEQUENCE</scope>
    <source>
        <strain evidence="14">1497V</strain>
    </source>
</reference>
<sequence length="1873" mass="196898">MKWLSATAVFAAVLPSITVFCDPLSKELNSNYRGSGSSTADARLTNFTQQTQDASGITYLVSGDVSFSNFTNIPDPKPQPPSTEPETSPETKDSAAKSSESSNPASITQNIAHLQTQLYQSLFQSLGSSSFAPHFSDRDQGNLDLSNYLFSNIHSLSFPFTASAGSTTTTTTTPEDPKGGGAFYNDKDGPLSFTTYAGNPGSLSCSLIKMKGKGGAIYSKGPISFDGLENLTFKDNLSQQSGGALFTDSTLTIRNILNSIEFTTNAARVPIPLIPIQPAPTNPPAGSAVTGTLLASDSSEKKAANTSPTLPVYTTETAGNGGAAFATGAMLITTYKDMTFRRNSAEFPAIIDTIQATIDANKNKVVSAVPKSSQIISAAQPSQGSTTPEVIKGSGGALFGLDTITVSEGSGTTLFILNTATGNGGAVYGDKAVSFNNITSLKFQSNSADKQGGAIYSKGNLTIQDSSLLTMFNGNNGKTGGGAIYSLGDITLSNLSQVSFGANKAGNYDITITVKNDEGTNAIVPSVQSKISSAILASPPANLSASASAVDPAPNPPLGKGGGIYVGNNLSISNITSTLEFVKNQSTDSGGGVYVKGTLTCQDSHRLQFVSNSSKKSGGGLYSETDVTFTNLTGNTLFQGNTAEEDGGGICLANEKSLNMSNLESFCLIGNTSTKKNGGGANIPKALSLTFSAPNSSPDAILSETPAVIPVFGSAIISGNKAVEGNGGGIYTKKASFTNLELIDINQNSAKNGAGLCTQNISSSAASASGVGGLGGVGGFIKTSTGISSQKSEVAAVVSGAPAATPDDLDFKVDYVVTTNITKNAATENGGGVYGNKGQISRLDLLNITENSSGKCGGGLYFQETLTLEGIEVSNISNNTAKESGGALYAKTLTCKTFTDGLTVSNNKAETTSTVSGTNVVNASAAATNGALQAATLTEKFSTDNKAEAHASVAPAAQQASVPTAITGGALYAETLTLEGLQSTCAFSGNQAIDNNATDSTADTPADPDIQGGAIYAKTKFTLQNCSGNLTFKDNSVLTKRSQTTGQLAGGAIYAPTVEIKNCSQAINFSNNSASCTPKTAGASEKAGAGITPKESFGGAIAGTTSITFTGNQAIFFQNNSADIGSAIGCKNGNNNNGTVTFSDSGYYLFEGNTAKNRGTIYATTLSIPNGYLNFSNNSSANDGSAIYFTKQADITAGSSVLFLNNKVTLAQTPTSKNGKSAVNNLGAAIYGEPTSSSDDANLNLTALGGSITFKNNGCTAPTRQDNQVKSFCSIAGKVKLTLNAAENHSINFYDAVNITTQKTSDYNPLDINKPSNGKTSQQYTGTVLFSGELHEHKSFIPQKATLHAGTLVLGKNAELSLISFEQKPGSLLVMGPGSVLSTHKPTASGSAASGGIVINNITIDFSEIVSDNGVASPPTLKLGATPTPIAAGPGAHRSKQSALPQANKQAPDVDQEKIYLTGTLTLIDPSGVFYQNPYLGQDREIELLALPQDSSKVDISDLTLAGDTKPLKGYIGTWELQSTDQNGKLQAKWKFEEYRRWIYIPRDNYFYVNSILGSQNSLIAVKQGVVNNMLNNARFDDAAYNNLWLSGIGSFLQKSQGEESREFTYHGRGYSLAIDAKPRPELILGAAFSQVFGHAKSEKTVDNYKHKGSDHSFQGTLYAGRAFYLPYKRTKAPRPILLQGVVTYGYMKHDTTTYYPSIQERNLGNWEDLGWMFDVRMIMDLKEPSQNSTTRFSFYSEAEYTGVRQKQFTELDYDPRTFDSFAYRNLAIPLGFVMEGALMQYDILMYNKLSLAYVPVIYRNKPKCSYRVDSTGQTGEVYGVIPTRNAARAEYSTQLYLGPYWTLYGTYTVEAGMSSLVQIANCGARMIF</sequence>
<dbReference type="InterPro" id="IPR005546">
    <property type="entry name" value="Autotransporte_beta"/>
</dbReference>
<keyword evidence="10" id="KW-0998">Cell outer membrane</keyword>
<evidence type="ECO:0000256" key="3">
    <source>
        <dbReference type="ARBA" id="ARBA00007542"/>
    </source>
</evidence>
<evidence type="ECO:0000256" key="7">
    <source>
        <dbReference type="ARBA" id="ARBA00022692"/>
    </source>
</evidence>
<feature type="compositionally biased region" description="Polar residues" evidence="11">
    <location>
        <begin position="96"/>
        <end position="105"/>
    </location>
</feature>
<dbReference type="EMBL" id="EF090729">
    <property type="protein sequence ID" value="ABO20809.1"/>
    <property type="molecule type" value="Genomic_DNA"/>
</dbReference>
<feature type="compositionally biased region" description="Low complexity" evidence="11">
    <location>
        <begin position="1426"/>
        <end position="1436"/>
    </location>
</feature>
<evidence type="ECO:0000256" key="10">
    <source>
        <dbReference type="ARBA" id="ARBA00023237"/>
    </source>
</evidence>
<name>A8QM64_9CHLA</name>
<keyword evidence="4" id="KW-1134">Transmembrane beta strand</keyword>
<gene>
    <name evidence="14" type="primary">pmp20</name>
</gene>
<dbReference type="InterPro" id="IPR011427">
    <property type="entry name" value="Polymorphic_membr_middle"/>
</dbReference>
<feature type="signal peptide" evidence="12">
    <location>
        <begin position="1"/>
        <end position="21"/>
    </location>
</feature>
<comment type="similarity">
    <text evidence="3">Belongs to the PMP outer membrane protein family.</text>
</comment>
<evidence type="ECO:0000256" key="1">
    <source>
        <dbReference type="ARBA" id="ARBA00004191"/>
    </source>
</evidence>
<feature type="region of interest" description="Disordered" evidence="11">
    <location>
        <begin position="70"/>
        <end position="105"/>
    </location>
</feature>
<evidence type="ECO:0000256" key="8">
    <source>
        <dbReference type="ARBA" id="ARBA00022729"/>
    </source>
</evidence>
<evidence type="ECO:0000256" key="6">
    <source>
        <dbReference type="ARBA" id="ARBA00022525"/>
    </source>
</evidence>
<feature type="domain" description="Autotransporter" evidence="13">
    <location>
        <begin position="1581"/>
        <end position="1873"/>
    </location>
</feature>
<dbReference type="GO" id="GO:0009279">
    <property type="term" value="C:cell outer membrane"/>
    <property type="evidence" value="ECO:0007669"/>
    <property type="project" value="UniProtKB-SubCell"/>
</dbReference>
<dbReference type="Pfam" id="PF02415">
    <property type="entry name" value="Chlam_PMP"/>
    <property type="match status" value="4"/>
</dbReference>
<keyword evidence="9" id="KW-0472">Membrane</keyword>
<dbReference type="PROSITE" id="PS51208">
    <property type="entry name" value="AUTOTRANSPORTER"/>
    <property type="match status" value="1"/>
</dbReference>
<evidence type="ECO:0000256" key="2">
    <source>
        <dbReference type="ARBA" id="ARBA00004416"/>
    </source>
</evidence>
<reference evidence="14" key="1">
    <citation type="submission" date="2006-10" db="EMBL/GenBank/DDBJ databases">
        <authorList>
            <person name="Helps C.R."/>
            <person name="Harley R."/>
        </authorList>
    </citation>
    <scope>NUCLEOTIDE SEQUENCE</scope>
    <source>
        <strain evidence="14">1497V</strain>
    </source>
</reference>
<organism evidence="14">
    <name type="scientific">Chlamydia felis</name>
    <dbReference type="NCBI Taxonomy" id="83556"/>
    <lineage>
        <taxon>Bacteria</taxon>
        <taxon>Pseudomonadati</taxon>
        <taxon>Chlamydiota</taxon>
        <taxon>Chlamydiia</taxon>
        <taxon>Chlamydiales</taxon>
        <taxon>Chlamydiaceae</taxon>
        <taxon>Chlamydia/Chlamydophila group</taxon>
        <taxon>Chlamydia</taxon>
    </lineage>
</organism>
<dbReference type="SUPFAM" id="SSF103515">
    <property type="entry name" value="Autotransporter"/>
    <property type="match status" value="1"/>
</dbReference>
<dbReference type="Pfam" id="PF03797">
    <property type="entry name" value="Autotransporter"/>
    <property type="match status" value="1"/>
</dbReference>
<comment type="subcellular location">
    <subcellularLocation>
        <location evidence="2">Cell outer membrane</location>
        <topology evidence="2">Peripheral membrane protein</topology>
        <orientation evidence="2">Extracellular side</orientation>
    </subcellularLocation>
    <subcellularLocation>
        <location evidence="1">Secreted</location>
        <location evidence="1">Cell wall</location>
    </subcellularLocation>
</comment>
<evidence type="ECO:0000256" key="12">
    <source>
        <dbReference type="SAM" id="SignalP"/>
    </source>
</evidence>
<evidence type="ECO:0000259" key="13">
    <source>
        <dbReference type="PROSITE" id="PS51208"/>
    </source>
</evidence>